<reference evidence="3 4" key="1">
    <citation type="submission" date="2024-09" db="EMBL/GenBank/DDBJ databases">
        <authorList>
            <person name="Sun Q."/>
            <person name="Mori K."/>
        </authorList>
    </citation>
    <scope>NUCLEOTIDE SEQUENCE [LARGE SCALE GENOMIC DNA]</scope>
    <source>
        <strain evidence="3 4">TBRC 7907</strain>
    </source>
</reference>
<evidence type="ECO:0000256" key="1">
    <source>
        <dbReference type="ARBA" id="ARBA00009108"/>
    </source>
</evidence>
<comment type="similarity">
    <text evidence="1">Belongs to the UPF0749 family.</text>
</comment>
<name>A0ABV5ZSV3_9PSEU</name>
<dbReference type="EMBL" id="JBHLZU010000006">
    <property type="protein sequence ID" value="MFB9903968.1"/>
    <property type="molecule type" value="Genomic_DNA"/>
</dbReference>
<dbReference type="Gene3D" id="3.30.70.1880">
    <property type="entry name" value="Protein of unknown function DUF881"/>
    <property type="match status" value="1"/>
</dbReference>
<evidence type="ECO:0000313" key="4">
    <source>
        <dbReference type="Proteomes" id="UP001589693"/>
    </source>
</evidence>
<evidence type="ECO:0000313" key="3">
    <source>
        <dbReference type="EMBL" id="MFB9903968.1"/>
    </source>
</evidence>
<proteinExistence type="inferred from homology"/>
<dbReference type="Pfam" id="PF05949">
    <property type="entry name" value="DUF881"/>
    <property type="match status" value="1"/>
</dbReference>
<protein>
    <submittedName>
        <fullName evidence="3">DUF881 domain-containing protein</fullName>
    </submittedName>
</protein>
<comment type="caution">
    <text evidence="3">The sequence shown here is derived from an EMBL/GenBank/DDBJ whole genome shotgun (WGS) entry which is preliminary data.</text>
</comment>
<sequence>MPDAQRPPGSERPRYDLSSSLLRQLLGDHLDSGYAAAHRRRAGQPVPWLAQRVWFAVGALLLGSVLGVAAVNAAERQPGAEETKRGLVAGVRAERADTEELARRAAELAKRLDEARTAALAGDGQGRAVLDELARLERATAAVAVTGPGLRVTVGDPPERRGTRSRENILDRDLQLLVNSLWASGAEAVAVGGHRLQPRATVRQAGGMLVDNRPVSQPYVLEAIGNPEELETRFVGSDGHGRFATFTQLYGTTFAVERVAELRLPAATAAEPRIAVAPAAPIAPPGVPPTAPPGVSPTAPPRVPPAAPPSTTGGNR</sequence>
<dbReference type="RefSeq" id="WP_377851126.1">
    <property type="nucleotide sequence ID" value="NZ_JBHLZU010000006.1"/>
</dbReference>
<accession>A0ABV5ZSV3</accession>
<dbReference type="PANTHER" id="PTHR37313:SF1">
    <property type="entry name" value="UPF0749 PROTEIN RV1823"/>
    <property type="match status" value="1"/>
</dbReference>
<feature type="region of interest" description="Disordered" evidence="2">
    <location>
        <begin position="279"/>
        <end position="316"/>
    </location>
</feature>
<organism evidence="3 4">
    <name type="scientific">Allokutzneria oryzae</name>
    <dbReference type="NCBI Taxonomy" id="1378989"/>
    <lineage>
        <taxon>Bacteria</taxon>
        <taxon>Bacillati</taxon>
        <taxon>Actinomycetota</taxon>
        <taxon>Actinomycetes</taxon>
        <taxon>Pseudonocardiales</taxon>
        <taxon>Pseudonocardiaceae</taxon>
        <taxon>Allokutzneria</taxon>
    </lineage>
</organism>
<dbReference type="PANTHER" id="PTHR37313">
    <property type="entry name" value="UPF0749 PROTEIN RV1825"/>
    <property type="match status" value="1"/>
</dbReference>
<feature type="compositionally biased region" description="Pro residues" evidence="2">
    <location>
        <begin position="281"/>
        <end position="308"/>
    </location>
</feature>
<keyword evidence="4" id="KW-1185">Reference proteome</keyword>
<dbReference type="InterPro" id="IPR010273">
    <property type="entry name" value="DUF881"/>
</dbReference>
<dbReference type="Proteomes" id="UP001589693">
    <property type="component" value="Unassembled WGS sequence"/>
</dbReference>
<gene>
    <name evidence="3" type="ORF">ACFFQA_08455</name>
</gene>
<evidence type="ECO:0000256" key="2">
    <source>
        <dbReference type="SAM" id="MobiDB-lite"/>
    </source>
</evidence>